<dbReference type="InterPro" id="IPR050095">
    <property type="entry name" value="ECF_ABC_transporter_ATP-bd"/>
</dbReference>
<dbReference type="AlphaFoldDB" id="A0A4U2Y5H5"/>
<dbReference type="InterPro" id="IPR003439">
    <property type="entry name" value="ABC_transporter-like_ATP-bd"/>
</dbReference>
<evidence type="ECO:0000259" key="9">
    <source>
        <dbReference type="PROSITE" id="PS50893"/>
    </source>
</evidence>
<dbReference type="PANTHER" id="PTHR43553">
    <property type="entry name" value="HEAVY METAL TRANSPORTER"/>
    <property type="match status" value="1"/>
</dbReference>
<dbReference type="GO" id="GO:0005524">
    <property type="term" value="F:ATP binding"/>
    <property type="evidence" value="ECO:0007669"/>
    <property type="project" value="UniProtKB-UniRule"/>
</dbReference>
<accession>A0A4U2Y5H5</accession>
<dbReference type="PROSITE" id="PS00211">
    <property type="entry name" value="ABC_TRANSPORTER_1"/>
    <property type="match status" value="1"/>
</dbReference>
<dbReference type="InterPro" id="IPR017871">
    <property type="entry name" value="ABC_transporter-like_CS"/>
</dbReference>
<dbReference type="SUPFAM" id="SSF52540">
    <property type="entry name" value="P-loop containing nucleoside triphosphate hydrolases"/>
    <property type="match status" value="1"/>
</dbReference>
<name>A0A4U2Y5H5_9BACL</name>
<dbReference type="InterPro" id="IPR030946">
    <property type="entry name" value="EcfA2"/>
</dbReference>
<evidence type="ECO:0000256" key="6">
    <source>
        <dbReference type="ARBA" id="ARBA00022967"/>
    </source>
</evidence>
<dbReference type="Proteomes" id="UP000307841">
    <property type="component" value="Unassembled WGS sequence"/>
</dbReference>
<dbReference type="PANTHER" id="PTHR43553:SF27">
    <property type="entry name" value="ENERGY-COUPLING FACTOR TRANSPORTER ATP-BINDING PROTEIN ECFA2"/>
    <property type="match status" value="1"/>
</dbReference>
<dbReference type="FunFam" id="3.40.50.300:FF:000224">
    <property type="entry name" value="Energy-coupling factor transporter ATP-binding protein EcfA"/>
    <property type="match status" value="1"/>
</dbReference>
<dbReference type="GO" id="GO:0016887">
    <property type="term" value="F:ATP hydrolysis activity"/>
    <property type="evidence" value="ECO:0007669"/>
    <property type="project" value="InterPro"/>
</dbReference>
<dbReference type="InterPro" id="IPR015856">
    <property type="entry name" value="ABC_transpr_CbiO/EcfA_su"/>
</dbReference>
<gene>
    <name evidence="10" type="ORF">E8L90_09900</name>
</gene>
<keyword evidence="6" id="KW-1278">Translocase</keyword>
<dbReference type="CDD" id="cd03225">
    <property type="entry name" value="ABC_cobalt_CbiO_domain1"/>
    <property type="match status" value="1"/>
</dbReference>
<organism evidence="10 11">
    <name type="scientific">Brevibacillus antibioticus</name>
    <dbReference type="NCBI Taxonomy" id="2570228"/>
    <lineage>
        <taxon>Bacteria</taxon>
        <taxon>Bacillati</taxon>
        <taxon>Bacillota</taxon>
        <taxon>Bacilli</taxon>
        <taxon>Bacillales</taxon>
        <taxon>Paenibacillaceae</taxon>
        <taxon>Brevibacillus</taxon>
    </lineage>
</organism>
<keyword evidence="7 8" id="KW-0472">Membrane</keyword>
<evidence type="ECO:0000256" key="7">
    <source>
        <dbReference type="ARBA" id="ARBA00023136"/>
    </source>
</evidence>
<dbReference type="GO" id="GO:0043190">
    <property type="term" value="C:ATP-binding cassette (ABC) transporter complex"/>
    <property type="evidence" value="ECO:0007669"/>
    <property type="project" value="TreeGrafter"/>
</dbReference>
<evidence type="ECO:0000256" key="2">
    <source>
        <dbReference type="ARBA" id="ARBA00022448"/>
    </source>
</evidence>
<comment type="subunit">
    <text evidence="8">Forms a stable energy-coupling factor (ECF) transporter complex composed of 2 membrane-embedded substrate-binding proteins (S component), 2 ATP-binding proteins (A component) and 2 transmembrane proteins (T component).</text>
</comment>
<proteinExistence type="inferred from homology"/>
<dbReference type="InterPro" id="IPR003593">
    <property type="entry name" value="AAA+_ATPase"/>
</dbReference>
<evidence type="ECO:0000256" key="8">
    <source>
        <dbReference type="RuleBase" id="RU365104"/>
    </source>
</evidence>
<evidence type="ECO:0000256" key="1">
    <source>
        <dbReference type="ARBA" id="ARBA00004202"/>
    </source>
</evidence>
<dbReference type="NCBIfam" id="TIGR04521">
    <property type="entry name" value="ECF_ATPase_2"/>
    <property type="match status" value="1"/>
</dbReference>
<comment type="subcellular location">
    <subcellularLocation>
        <location evidence="1 8">Cell membrane</location>
        <topology evidence="1 8">Peripheral membrane protein</topology>
    </subcellularLocation>
</comment>
<reference evidence="10 11" key="1">
    <citation type="submission" date="2019-04" db="EMBL/GenBank/DDBJ databases">
        <title>Whole genome sequencing of Brevibacillus sp. TGS2-1.</title>
        <authorList>
            <person name="Choi A."/>
        </authorList>
    </citation>
    <scope>NUCLEOTIDE SEQUENCE [LARGE SCALE GENOMIC DNA]</scope>
    <source>
        <strain evidence="10 11">TGS2-1</strain>
    </source>
</reference>
<evidence type="ECO:0000313" key="10">
    <source>
        <dbReference type="EMBL" id="TKI55729.1"/>
    </source>
</evidence>
<evidence type="ECO:0000256" key="3">
    <source>
        <dbReference type="ARBA" id="ARBA00022475"/>
    </source>
</evidence>
<dbReference type="InterPro" id="IPR027417">
    <property type="entry name" value="P-loop_NTPase"/>
</dbReference>
<comment type="function">
    <text evidence="8">ATP-binding (A) component of a common energy-coupling factor (ECF) ABC-transporter complex.</text>
</comment>
<dbReference type="GO" id="GO:0042626">
    <property type="term" value="F:ATPase-coupled transmembrane transporter activity"/>
    <property type="evidence" value="ECO:0007669"/>
    <property type="project" value="TreeGrafter"/>
</dbReference>
<feature type="domain" description="ABC transporter" evidence="9">
    <location>
        <begin position="6"/>
        <end position="248"/>
    </location>
</feature>
<keyword evidence="2 8" id="KW-0813">Transport</keyword>
<comment type="caution">
    <text evidence="10">The sequence shown here is derived from an EMBL/GenBank/DDBJ whole genome shotgun (WGS) entry which is preliminary data.</text>
</comment>
<dbReference type="EC" id="7.-.-.-" evidence="8"/>
<evidence type="ECO:0000256" key="4">
    <source>
        <dbReference type="ARBA" id="ARBA00022741"/>
    </source>
</evidence>
<evidence type="ECO:0000313" key="11">
    <source>
        <dbReference type="Proteomes" id="UP000307841"/>
    </source>
</evidence>
<dbReference type="RefSeq" id="WP_137029251.1">
    <property type="nucleotide sequence ID" value="NZ_SZNK01000001.1"/>
</dbReference>
<dbReference type="GO" id="GO:0015087">
    <property type="term" value="F:cobalt ion transmembrane transporter activity"/>
    <property type="evidence" value="ECO:0007669"/>
    <property type="project" value="UniProtKB-ARBA"/>
</dbReference>
<keyword evidence="4 8" id="KW-0547">Nucleotide-binding</keyword>
<dbReference type="EMBL" id="SZNK01000001">
    <property type="protein sequence ID" value="TKI55729.1"/>
    <property type="molecule type" value="Genomic_DNA"/>
</dbReference>
<dbReference type="PROSITE" id="PS50893">
    <property type="entry name" value="ABC_TRANSPORTER_2"/>
    <property type="match status" value="1"/>
</dbReference>
<dbReference type="Pfam" id="PF00005">
    <property type="entry name" value="ABC_tran"/>
    <property type="match status" value="1"/>
</dbReference>
<comment type="similarity">
    <text evidence="8">Belongs to the ABC transporter superfamily. Energy-coupling factor EcfA family.</text>
</comment>
<keyword evidence="5 8" id="KW-0067">ATP-binding</keyword>
<protein>
    <recommendedName>
        <fullName evidence="8">Energy-coupling factor transporter ATP-binding protein EcfA2</fullName>
        <ecNumber evidence="8">7.-.-.-</ecNumber>
    </recommendedName>
</protein>
<evidence type="ECO:0000256" key="5">
    <source>
        <dbReference type="ARBA" id="ARBA00022840"/>
    </source>
</evidence>
<sequence>MTQPIVNVENLSHVYMQGTPLEHRALDQVSIQVAEGECLAIIGHTGSGKSTLIQHFNGLIRPQSGTVIINGMDVSSPKIDIRTLRRQVGLVFQNPEDQLFEKLVGDDVAFGPFRMGLPLEEVRRRVQWAMDLVGLSFQEMKDRPTFALSGGQKRKVALAGVLSLQPKVLVLDEPTAGLDPRSRHELLDRIRRLNREEKLTVIFVSHNMEEVARLADRVYVMANGQSVCEGTPRQIFGNQELLRQHHIGTPESVDILYRLREQGYSIDPSAFLPEETAMEILKLMNR</sequence>
<dbReference type="Gene3D" id="3.40.50.300">
    <property type="entry name" value="P-loop containing nucleotide triphosphate hydrolases"/>
    <property type="match status" value="1"/>
</dbReference>
<dbReference type="OrthoDB" id="9784332at2"/>
<dbReference type="SMART" id="SM00382">
    <property type="entry name" value="AAA"/>
    <property type="match status" value="1"/>
</dbReference>
<keyword evidence="3 8" id="KW-1003">Cell membrane</keyword>
<keyword evidence="11" id="KW-1185">Reference proteome</keyword>